<accession>A0ABV6CFZ7</accession>
<dbReference type="EMBL" id="JBHLWQ010000050">
    <property type="protein sequence ID" value="MFC0199644.1"/>
    <property type="molecule type" value="Genomic_DNA"/>
</dbReference>
<proteinExistence type="predicted"/>
<evidence type="ECO:0000256" key="1">
    <source>
        <dbReference type="SAM" id="MobiDB-lite"/>
    </source>
</evidence>
<comment type="caution">
    <text evidence="2">The sequence shown here is derived from an EMBL/GenBank/DDBJ whole genome shotgun (WGS) entry which is preliminary data.</text>
</comment>
<protein>
    <submittedName>
        <fullName evidence="2">Uncharacterized protein</fullName>
    </submittedName>
</protein>
<sequence>MPRDRIKTTREDATGFEGEAKRAREKSTLKPLDETALANFVQRKHLTEAAHEQPVTPPDPPRSTGDHADSDAAGGAEDTHRLDGQPAADVAAAPSGQRNTELGGDLAELVVPPRARSGETLHLTLRLRVLNRHVEAMNTLAAQGIKPDVVLRQAYGCLPPIRFEPHYVPRVAEPSGPVAWNHRVTVTVVKATLQAIEAQVRDGASAPRSHLLLGQIERAWFACVDDTIMELST</sequence>
<gene>
    <name evidence="2" type="ORF">ACFFIZ_04775</name>
</gene>
<feature type="region of interest" description="Disordered" evidence="1">
    <location>
        <begin position="1"/>
        <end position="82"/>
    </location>
</feature>
<evidence type="ECO:0000313" key="3">
    <source>
        <dbReference type="Proteomes" id="UP001589795"/>
    </source>
</evidence>
<organism evidence="2 3">
    <name type="scientific">Paracoccus rhizosphaerae</name>
    <dbReference type="NCBI Taxonomy" id="1133347"/>
    <lineage>
        <taxon>Bacteria</taxon>
        <taxon>Pseudomonadati</taxon>
        <taxon>Pseudomonadota</taxon>
        <taxon>Alphaproteobacteria</taxon>
        <taxon>Rhodobacterales</taxon>
        <taxon>Paracoccaceae</taxon>
        <taxon>Paracoccus</taxon>
    </lineage>
</organism>
<dbReference type="Proteomes" id="UP001589795">
    <property type="component" value="Unassembled WGS sequence"/>
</dbReference>
<keyword evidence="3" id="KW-1185">Reference proteome</keyword>
<feature type="compositionally biased region" description="Basic and acidic residues" evidence="1">
    <location>
        <begin position="1"/>
        <end position="33"/>
    </location>
</feature>
<name>A0ABV6CFZ7_9RHOB</name>
<evidence type="ECO:0000313" key="2">
    <source>
        <dbReference type="EMBL" id="MFC0199644.1"/>
    </source>
</evidence>
<reference evidence="2 3" key="1">
    <citation type="submission" date="2024-09" db="EMBL/GenBank/DDBJ databases">
        <authorList>
            <person name="Sun Q."/>
            <person name="Mori K."/>
        </authorList>
    </citation>
    <scope>NUCLEOTIDE SEQUENCE [LARGE SCALE GENOMIC DNA]</scope>
    <source>
        <strain evidence="2 3">CCM 7904</strain>
    </source>
</reference>
<dbReference type="RefSeq" id="WP_265506122.1">
    <property type="nucleotide sequence ID" value="NZ_JAOTBE010000008.1"/>
</dbReference>